<name>A0ACC1HSE4_9FUNG</name>
<dbReference type="Proteomes" id="UP001145114">
    <property type="component" value="Unassembled WGS sequence"/>
</dbReference>
<gene>
    <name evidence="1" type="ORF">EV182_001944</name>
</gene>
<evidence type="ECO:0000313" key="1">
    <source>
        <dbReference type="EMBL" id="KAJ1679490.1"/>
    </source>
</evidence>
<organism evidence="1 2">
    <name type="scientific">Spiromyces aspiralis</name>
    <dbReference type="NCBI Taxonomy" id="68401"/>
    <lineage>
        <taxon>Eukaryota</taxon>
        <taxon>Fungi</taxon>
        <taxon>Fungi incertae sedis</taxon>
        <taxon>Zoopagomycota</taxon>
        <taxon>Kickxellomycotina</taxon>
        <taxon>Kickxellomycetes</taxon>
        <taxon>Kickxellales</taxon>
        <taxon>Kickxellaceae</taxon>
        <taxon>Spiromyces</taxon>
    </lineage>
</organism>
<reference evidence="1" key="1">
    <citation type="submission" date="2022-06" db="EMBL/GenBank/DDBJ databases">
        <title>Phylogenomic reconstructions and comparative analyses of Kickxellomycotina fungi.</title>
        <authorList>
            <person name="Reynolds N.K."/>
            <person name="Stajich J.E."/>
            <person name="Barry K."/>
            <person name="Grigoriev I.V."/>
            <person name="Crous P."/>
            <person name="Smith M.E."/>
        </authorList>
    </citation>
    <scope>NUCLEOTIDE SEQUENCE</scope>
    <source>
        <strain evidence="1">RSA 2271</strain>
    </source>
</reference>
<comment type="caution">
    <text evidence="1">The sequence shown here is derived from an EMBL/GenBank/DDBJ whole genome shotgun (WGS) entry which is preliminary data.</text>
</comment>
<keyword evidence="2" id="KW-1185">Reference proteome</keyword>
<proteinExistence type="predicted"/>
<protein>
    <submittedName>
        <fullName evidence="1">Uncharacterized protein</fullName>
    </submittedName>
</protein>
<dbReference type="EMBL" id="JAMZIH010000350">
    <property type="protein sequence ID" value="KAJ1679490.1"/>
    <property type="molecule type" value="Genomic_DNA"/>
</dbReference>
<evidence type="ECO:0000313" key="2">
    <source>
        <dbReference type="Proteomes" id="UP001145114"/>
    </source>
</evidence>
<sequence>MNSRFGRLMRASKIASWDPQIPQVYTTHSAAARNGDWGLKYTLPTAVRTKNITVAQLDTKESFPDFESADERVKMLRAWKENFLRSSRPRMPAAAITEGDGINAGQKYNLSQMSEKEWARFLDLARSRSKEWKEAIKRGEYEPHEWFRFMGATFNRPDYSNTAVASPSYHNYTPSLPELRVKGRILNRVPGGYAVGIQGIVALLPQFSKSGSTAFNHREVRDFYVVQAQFDKHGRPDVVVSISPPASAWGNYVPNIHINMGGRGGPRRGGPGDVGASKEEKMLYESLRLIFSKPASKVKSSTPQNFPAQSGATAFGLGSKAKGDGPLSRDPVSMFAEMMKKPRTTGNDGDKK</sequence>
<accession>A0ACC1HSE4</accession>